<dbReference type="PANTHER" id="PTHR11188:SF17">
    <property type="entry name" value="FI21816P1"/>
    <property type="match status" value="1"/>
</dbReference>
<accession>A0A168NR74</accession>
<dbReference type="InterPro" id="IPR014752">
    <property type="entry name" value="Arrestin-like_C"/>
</dbReference>
<evidence type="ECO:0000259" key="3">
    <source>
        <dbReference type="Pfam" id="PF02752"/>
    </source>
</evidence>
<evidence type="ECO:0000259" key="2">
    <source>
        <dbReference type="Pfam" id="PF00339"/>
    </source>
</evidence>
<evidence type="ECO:0000313" key="4">
    <source>
        <dbReference type="EMBL" id="SAM01038.1"/>
    </source>
</evidence>
<dbReference type="GO" id="GO:0005829">
    <property type="term" value="C:cytosol"/>
    <property type="evidence" value="ECO:0007669"/>
    <property type="project" value="TreeGrafter"/>
</dbReference>
<feature type="compositionally biased region" description="Polar residues" evidence="1">
    <location>
        <begin position="366"/>
        <end position="375"/>
    </location>
</feature>
<feature type="compositionally biased region" description="Low complexity" evidence="1">
    <location>
        <begin position="388"/>
        <end position="400"/>
    </location>
</feature>
<feature type="region of interest" description="Disordered" evidence="1">
    <location>
        <begin position="452"/>
        <end position="498"/>
    </location>
</feature>
<feature type="region of interest" description="Disordered" evidence="1">
    <location>
        <begin position="359"/>
        <end position="400"/>
    </location>
</feature>
<evidence type="ECO:0000313" key="5">
    <source>
        <dbReference type="Proteomes" id="UP000078561"/>
    </source>
</evidence>
<feature type="compositionally biased region" description="Polar residues" evidence="1">
    <location>
        <begin position="487"/>
        <end position="498"/>
    </location>
</feature>
<proteinExistence type="predicted"/>
<evidence type="ECO:0000256" key="1">
    <source>
        <dbReference type="SAM" id="MobiDB-lite"/>
    </source>
</evidence>
<dbReference type="GO" id="GO:0031625">
    <property type="term" value="F:ubiquitin protein ligase binding"/>
    <property type="evidence" value="ECO:0007669"/>
    <property type="project" value="TreeGrafter"/>
</dbReference>
<name>A0A168NR74_ABSGL</name>
<dbReference type="Proteomes" id="UP000078561">
    <property type="component" value="Unassembled WGS sequence"/>
</dbReference>
<dbReference type="OMA" id="LMKVTHA"/>
<dbReference type="STRING" id="4829.A0A168NR74"/>
<feature type="domain" description="Arrestin-like N-terminal" evidence="2">
    <location>
        <begin position="34"/>
        <end position="153"/>
    </location>
</feature>
<dbReference type="PANTHER" id="PTHR11188">
    <property type="entry name" value="ARRESTIN DOMAIN CONTAINING PROTEIN"/>
    <property type="match status" value="1"/>
</dbReference>
<dbReference type="GO" id="GO:0070086">
    <property type="term" value="P:ubiquitin-dependent endocytosis"/>
    <property type="evidence" value="ECO:0007669"/>
    <property type="project" value="TreeGrafter"/>
</dbReference>
<gene>
    <name evidence="4" type="primary">ABSGL_06774.1 scaffold 8673</name>
</gene>
<feature type="compositionally biased region" description="Acidic residues" evidence="1">
    <location>
        <begin position="306"/>
        <end position="322"/>
    </location>
</feature>
<feature type="domain" description="Arrestin C-terminal-like" evidence="3">
    <location>
        <begin position="177"/>
        <end position="302"/>
    </location>
</feature>
<dbReference type="Pfam" id="PF00339">
    <property type="entry name" value="Arrestin_N"/>
    <property type="match status" value="1"/>
</dbReference>
<dbReference type="GO" id="GO:0030674">
    <property type="term" value="F:protein-macromolecule adaptor activity"/>
    <property type="evidence" value="ECO:0007669"/>
    <property type="project" value="TreeGrafter"/>
</dbReference>
<dbReference type="InterPro" id="IPR014756">
    <property type="entry name" value="Ig_E-set"/>
</dbReference>
<dbReference type="SUPFAM" id="SSF81296">
    <property type="entry name" value="E set domains"/>
    <property type="match status" value="1"/>
</dbReference>
<dbReference type="OrthoDB" id="2333384at2759"/>
<dbReference type="Gene3D" id="2.60.40.640">
    <property type="match status" value="1"/>
</dbReference>
<dbReference type="InterPro" id="IPR011021">
    <property type="entry name" value="Arrestin-like_N"/>
</dbReference>
<sequence length="498" mass="55683">MHHSKEDVTISFAIDDTFTGIMQGAANDEADGCTLSGDCVLQVHRPIKVRRLIVFFEGRCKVHLKKASSYGVSAPETTETRSIYSRQQHFLGQDGDLHVLQPGAHSYRFSLDLPSHLPASFQGKRGYIRYRLTCAIYRPMFSTDLRSSMDITIKRCLMSDLVSTSDHLETIYGKKHTNKIRYSATAPTMAYREGGLIRLNLAMHLLQPDIYSMKSVTCALRERVQYRTTDSQSHTLMTRSDDVFPLGYSTFCPEQASDYDPSKQQDYNALFRLIPRVNADTNSRLVKVSHSLVVNIQLEKINGDDSACDDDDHSDEDGNATDDTDHHQSMDEDDINSTSWASDHVDDKTRFSQRLLQQQDEHAGGTTRSAPSSPTFHHPPAPMTPPHSRASSPSLSRSSSSSSIASIFSLKNRSVDDLHRSESSKGKQKSRKYGVIVCTVEVPLVVTSRQNTWEGQMPKPPSYLQTASEAPPGYHQTLESCPLVPTYDSNPSEGQEQR</sequence>
<dbReference type="InterPro" id="IPR050357">
    <property type="entry name" value="Arrestin_domain-protein"/>
</dbReference>
<dbReference type="InParanoid" id="A0A168NR74"/>
<keyword evidence="5" id="KW-1185">Reference proteome</keyword>
<feature type="region of interest" description="Disordered" evidence="1">
    <location>
        <begin position="303"/>
        <end position="341"/>
    </location>
</feature>
<dbReference type="GO" id="GO:0005886">
    <property type="term" value="C:plasma membrane"/>
    <property type="evidence" value="ECO:0007669"/>
    <property type="project" value="TreeGrafter"/>
</dbReference>
<protein>
    <submittedName>
        <fullName evidence="4">Uncharacterized protein</fullName>
    </submittedName>
</protein>
<organism evidence="4">
    <name type="scientific">Absidia glauca</name>
    <name type="common">Pin mould</name>
    <dbReference type="NCBI Taxonomy" id="4829"/>
    <lineage>
        <taxon>Eukaryota</taxon>
        <taxon>Fungi</taxon>
        <taxon>Fungi incertae sedis</taxon>
        <taxon>Mucoromycota</taxon>
        <taxon>Mucoromycotina</taxon>
        <taxon>Mucoromycetes</taxon>
        <taxon>Mucorales</taxon>
        <taxon>Cunninghamellaceae</taxon>
        <taxon>Absidia</taxon>
    </lineage>
</organism>
<dbReference type="AlphaFoldDB" id="A0A168NR74"/>
<reference evidence="4" key="1">
    <citation type="submission" date="2016-04" db="EMBL/GenBank/DDBJ databases">
        <authorList>
            <person name="Evans L.H."/>
            <person name="Alamgir A."/>
            <person name="Owens N."/>
            <person name="Weber N.D."/>
            <person name="Virtaneva K."/>
            <person name="Barbian K."/>
            <person name="Babar A."/>
            <person name="Rosenke K."/>
        </authorList>
    </citation>
    <scope>NUCLEOTIDE SEQUENCE [LARGE SCALE GENOMIC DNA]</scope>
    <source>
        <strain evidence="4">CBS 101.48</strain>
    </source>
</reference>
<dbReference type="Pfam" id="PF02752">
    <property type="entry name" value="Arrestin_C"/>
    <property type="match status" value="1"/>
</dbReference>
<dbReference type="EMBL" id="LT553500">
    <property type="protein sequence ID" value="SAM01038.1"/>
    <property type="molecule type" value="Genomic_DNA"/>
</dbReference>
<dbReference type="InterPro" id="IPR011022">
    <property type="entry name" value="Arrestin_C-like"/>
</dbReference>